<dbReference type="EMBL" id="GBXM01060755">
    <property type="protein sequence ID" value="JAH47822.1"/>
    <property type="molecule type" value="Transcribed_RNA"/>
</dbReference>
<protein>
    <submittedName>
        <fullName evidence="1">Uncharacterized protein</fullName>
    </submittedName>
</protein>
<dbReference type="AlphaFoldDB" id="A0A0E9T2S8"/>
<reference evidence="1" key="2">
    <citation type="journal article" date="2015" name="Fish Shellfish Immunol.">
        <title>Early steps in the European eel (Anguilla anguilla)-Vibrio vulnificus interaction in the gills: Role of the RtxA13 toxin.</title>
        <authorList>
            <person name="Callol A."/>
            <person name="Pajuelo D."/>
            <person name="Ebbesson L."/>
            <person name="Teles M."/>
            <person name="MacKenzie S."/>
            <person name="Amaro C."/>
        </authorList>
    </citation>
    <scope>NUCLEOTIDE SEQUENCE</scope>
</reference>
<name>A0A0E9T2S8_ANGAN</name>
<organism evidence="1">
    <name type="scientific">Anguilla anguilla</name>
    <name type="common">European freshwater eel</name>
    <name type="synonym">Muraena anguilla</name>
    <dbReference type="NCBI Taxonomy" id="7936"/>
    <lineage>
        <taxon>Eukaryota</taxon>
        <taxon>Metazoa</taxon>
        <taxon>Chordata</taxon>
        <taxon>Craniata</taxon>
        <taxon>Vertebrata</taxon>
        <taxon>Euteleostomi</taxon>
        <taxon>Actinopterygii</taxon>
        <taxon>Neopterygii</taxon>
        <taxon>Teleostei</taxon>
        <taxon>Anguilliformes</taxon>
        <taxon>Anguillidae</taxon>
        <taxon>Anguilla</taxon>
    </lineage>
</organism>
<sequence>MLDKHASQNISFTYSIHTFVQFRFTDLHTVRYKISGL</sequence>
<evidence type="ECO:0000313" key="1">
    <source>
        <dbReference type="EMBL" id="JAH47822.1"/>
    </source>
</evidence>
<accession>A0A0E9T2S8</accession>
<reference evidence="1" key="1">
    <citation type="submission" date="2014-11" db="EMBL/GenBank/DDBJ databases">
        <authorList>
            <person name="Amaro Gonzalez C."/>
        </authorList>
    </citation>
    <scope>NUCLEOTIDE SEQUENCE</scope>
</reference>
<proteinExistence type="predicted"/>